<evidence type="ECO:0000256" key="5">
    <source>
        <dbReference type="SAM" id="MobiDB-lite"/>
    </source>
</evidence>
<dbReference type="GO" id="GO:0046872">
    <property type="term" value="F:metal ion binding"/>
    <property type="evidence" value="ECO:0007669"/>
    <property type="project" value="UniProtKB-KW"/>
</dbReference>
<dbReference type="CDD" id="cd03467">
    <property type="entry name" value="Rieske"/>
    <property type="match status" value="1"/>
</dbReference>
<dbReference type="Proteomes" id="UP000010445">
    <property type="component" value="Unassembled WGS sequence"/>
</dbReference>
<dbReference type="InterPro" id="IPR017941">
    <property type="entry name" value="Rieske_2Fe-2S"/>
</dbReference>
<evidence type="ECO:0000313" key="8">
    <source>
        <dbReference type="Proteomes" id="UP000010445"/>
    </source>
</evidence>
<gene>
    <name evidence="7" type="ORF">HMPREF9997_02245</name>
</gene>
<feature type="compositionally biased region" description="Basic and acidic residues" evidence="5">
    <location>
        <begin position="106"/>
        <end position="116"/>
    </location>
</feature>
<dbReference type="Gene3D" id="2.102.10.10">
    <property type="entry name" value="Rieske [2Fe-2S] iron-sulphur domain"/>
    <property type="match status" value="1"/>
</dbReference>
<keyword evidence="4" id="KW-0411">Iron-sulfur</keyword>
<dbReference type="PROSITE" id="PS51296">
    <property type="entry name" value="RIESKE"/>
    <property type="match status" value="1"/>
</dbReference>
<dbReference type="GO" id="GO:0016705">
    <property type="term" value="F:oxidoreductase activity, acting on paired donors, with incorporation or reduction of molecular oxygen"/>
    <property type="evidence" value="ECO:0007669"/>
    <property type="project" value="UniProtKB-ARBA"/>
</dbReference>
<evidence type="ECO:0000313" key="7">
    <source>
        <dbReference type="EMBL" id="EKX88571.1"/>
    </source>
</evidence>
<dbReference type="HOGENOM" id="CLU_055690_1_4_11"/>
<dbReference type="eggNOG" id="COG2146">
    <property type="taxonomic scope" value="Bacteria"/>
</dbReference>
<organism evidence="7 8">
    <name type="scientific">Corynebacterium durum F0235</name>
    <dbReference type="NCBI Taxonomy" id="1035195"/>
    <lineage>
        <taxon>Bacteria</taxon>
        <taxon>Bacillati</taxon>
        <taxon>Actinomycetota</taxon>
        <taxon>Actinomycetes</taxon>
        <taxon>Mycobacteriales</taxon>
        <taxon>Corynebacteriaceae</taxon>
        <taxon>Corynebacterium</taxon>
    </lineage>
</organism>
<proteinExistence type="predicted"/>
<evidence type="ECO:0000256" key="2">
    <source>
        <dbReference type="ARBA" id="ARBA00022723"/>
    </source>
</evidence>
<feature type="region of interest" description="Disordered" evidence="5">
    <location>
        <begin position="95"/>
        <end position="124"/>
    </location>
</feature>
<keyword evidence="3" id="KW-0408">Iron</keyword>
<keyword evidence="1" id="KW-0001">2Fe-2S</keyword>
<dbReference type="AlphaFoldDB" id="L1MC89"/>
<dbReference type="GO" id="GO:0004497">
    <property type="term" value="F:monooxygenase activity"/>
    <property type="evidence" value="ECO:0007669"/>
    <property type="project" value="UniProtKB-ARBA"/>
</dbReference>
<keyword evidence="2" id="KW-0479">Metal-binding</keyword>
<feature type="domain" description="Rieske" evidence="6">
    <location>
        <begin position="31"/>
        <end position="121"/>
    </location>
</feature>
<reference evidence="7 8" key="1">
    <citation type="submission" date="2012-05" db="EMBL/GenBank/DDBJ databases">
        <authorList>
            <person name="Weinstock G."/>
            <person name="Sodergren E."/>
            <person name="Lobos E.A."/>
            <person name="Fulton L."/>
            <person name="Fulton R."/>
            <person name="Courtney L."/>
            <person name="Fronick C."/>
            <person name="O'Laughlin M."/>
            <person name="Godfrey J."/>
            <person name="Wilson R.M."/>
            <person name="Miner T."/>
            <person name="Farmer C."/>
            <person name="Delehaunty K."/>
            <person name="Cordes M."/>
            <person name="Minx P."/>
            <person name="Tomlinson C."/>
            <person name="Chen J."/>
            <person name="Wollam A."/>
            <person name="Pepin K.H."/>
            <person name="Bhonagiri V."/>
            <person name="Zhang X."/>
            <person name="Suruliraj S."/>
            <person name="Warren W."/>
            <person name="Mitreva M."/>
            <person name="Mardis E.R."/>
            <person name="Wilson R.K."/>
        </authorList>
    </citation>
    <scope>NUCLEOTIDE SEQUENCE [LARGE SCALE GENOMIC DNA]</scope>
    <source>
        <strain evidence="7 8">F0235</strain>
    </source>
</reference>
<dbReference type="OrthoDB" id="25106at2"/>
<dbReference type="SUPFAM" id="SSF50022">
    <property type="entry name" value="ISP domain"/>
    <property type="match status" value="1"/>
</dbReference>
<name>L1MC89_9CORY</name>
<protein>
    <submittedName>
        <fullName evidence="7">Rieske [2Fe-2S] domain protein</fullName>
    </submittedName>
</protein>
<dbReference type="STRING" id="1035195.HMPREF9997_02245"/>
<dbReference type="GO" id="GO:0051537">
    <property type="term" value="F:2 iron, 2 sulfur cluster binding"/>
    <property type="evidence" value="ECO:0007669"/>
    <property type="project" value="UniProtKB-KW"/>
</dbReference>
<dbReference type="PATRIC" id="fig|1035195.3.peg.2009"/>
<dbReference type="PROSITE" id="PS51257">
    <property type="entry name" value="PROKAR_LIPOPROTEIN"/>
    <property type="match status" value="1"/>
</dbReference>
<sequence length="124" mass="12949">MKPHTCNRRLFLIGTATTFTGALLTACLPPKQTIDANDVPVGSAVIVGNFIITQPTSGVYHAYSATCPHQGAKITQVNGDTVTCTNHNSVFSITDGAPVSGPSRAGLKEAKLKTDGNNKLTPEP</sequence>
<keyword evidence="8" id="KW-1185">Reference proteome</keyword>
<evidence type="ECO:0000259" key="6">
    <source>
        <dbReference type="PROSITE" id="PS51296"/>
    </source>
</evidence>
<accession>L1MC89</accession>
<dbReference type="EMBL" id="AMEM01000037">
    <property type="protein sequence ID" value="EKX88571.1"/>
    <property type="molecule type" value="Genomic_DNA"/>
</dbReference>
<evidence type="ECO:0000256" key="3">
    <source>
        <dbReference type="ARBA" id="ARBA00023004"/>
    </source>
</evidence>
<dbReference type="InterPro" id="IPR036922">
    <property type="entry name" value="Rieske_2Fe-2S_sf"/>
</dbReference>
<comment type="caution">
    <text evidence="7">The sequence shown here is derived from an EMBL/GenBank/DDBJ whole genome shotgun (WGS) entry which is preliminary data.</text>
</comment>
<evidence type="ECO:0000256" key="4">
    <source>
        <dbReference type="ARBA" id="ARBA00023014"/>
    </source>
</evidence>
<dbReference type="Pfam" id="PF00355">
    <property type="entry name" value="Rieske"/>
    <property type="match status" value="1"/>
</dbReference>
<evidence type="ECO:0000256" key="1">
    <source>
        <dbReference type="ARBA" id="ARBA00022714"/>
    </source>
</evidence>
<dbReference type="RefSeq" id="WP_006061666.1">
    <property type="nucleotide sequence ID" value="NZ_KB290820.1"/>
</dbReference>